<feature type="domain" description="Methyltransferase small" evidence="3">
    <location>
        <begin position="27"/>
        <end position="198"/>
    </location>
</feature>
<dbReference type="Gene3D" id="3.40.50.150">
    <property type="entry name" value="Vaccinia Virus protein VP39"/>
    <property type="match status" value="1"/>
</dbReference>
<accession>A0A2K0A591</accession>
<dbReference type="GO" id="GO:0032259">
    <property type="term" value="P:methylation"/>
    <property type="evidence" value="ECO:0007669"/>
    <property type="project" value="UniProtKB-KW"/>
</dbReference>
<dbReference type="PANTHER" id="PTHR47816:SF4">
    <property type="entry name" value="RIBOSOMAL RNA SMALL SUBUNIT METHYLTRANSFERASE C"/>
    <property type="match status" value="1"/>
</dbReference>
<sequence length="202" mass="22807">MGHYYDENPNVQSDERVIQYHYHSHQLNLTTDAGVFSKAQVDFGSDTLVQTFLNEHPPGPSKTIADVGCGYGPIGLMIAKVSPHHQITMVDVNHRALNLAEKNKKANQIDNVIIKESDGLSQLKDSHFDYVLTNPPIRAGKEVVHRIFEEAYQQLNSQGELYVVIQKKQGMPSAKKKMEEIFNNVEVVNKNKGYYILKSRKG</sequence>
<dbReference type="CDD" id="cd02440">
    <property type="entry name" value="AdoMet_MTases"/>
    <property type="match status" value="1"/>
</dbReference>
<dbReference type="SUPFAM" id="SSF53335">
    <property type="entry name" value="S-adenosyl-L-methionine-dependent methyltransferases"/>
    <property type="match status" value="1"/>
</dbReference>
<proteinExistence type="predicted"/>
<evidence type="ECO:0000313" key="4">
    <source>
        <dbReference type="EMBL" id="PNN20184.1"/>
    </source>
</evidence>
<gene>
    <name evidence="4" type="ORF">AL503_004990</name>
</gene>
<dbReference type="Pfam" id="PF05175">
    <property type="entry name" value="MTS"/>
    <property type="match status" value="1"/>
</dbReference>
<protein>
    <submittedName>
        <fullName evidence="4">Class I SAM-dependent methyltransferase</fullName>
    </submittedName>
</protein>
<evidence type="ECO:0000259" key="3">
    <source>
        <dbReference type="Pfam" id="PF05175"/>
    </source>
</evidence>
<comment type="caution">
    <text evidence="4">The sequence shown here is derived from an EMBL/GenBank/DDBJ whole genome shotgun (WGS) entry which is preliminary data.</text>
</comment>
<dbReference type="PANTHER" id="PTHR47816">
    <property type="entry name" value="RIBOSOMAL RNA SMALL SUBUNIT METHYLTRANSFERASE C"/>
    <property type="match status" value="1"/>
</dbReference>
<dbReference type="InterPro" id="IPR029063">
    <property type="entry name" value="SAM-dependent_MTases_sf"/>
</dbReference>
<keyword evidence="2 4" id="KW-0808">Transferase</keyword>
<dbReference type="EMBL" id="LORN02000015">
    <property type="protein sequence ID" value="PNN20184.1"/>
    <property type="molecule type" value="Genomic_DNA"/>
</dbReference>
<dbReference type="AlphaFoldDB" id="A0A2K0A591"/>
<dbReference type="RefSeq" id="WP_070581358.1">
    <property type="nucleotide sequence ID" value="NZ_CAJCFY010000042.1"/>
</dbReference>
<evidence type="ECO:0000256" key="1">
    <source>
        <dbReference type="ARBA" id="ARBA00022603"/>
    </source>
</evidence>
<name>A0A2K0A591_STAHA</name>
<keyword evidence="1 4" id="KW-0489">Methyltransferase</keyword>
<dbReference type="InterPro" id="IPR046977">
    <property type="entry name" value="RsmC/RlmG"/>
</dbReference>
<organism evidence="4 5">
    <name type="scientific">Staphylococcus haemolyticus</name>
    <dbReference type="NCBI Taxonomy" id="1283"/>
    <lineage>
        <taxon>Bacteria</taxon>
        <taxon>Bacillati</taxon>
        <taxon>Bacillota</taxon>
        <taxon>Bacilli</taxon>
        <taxon>Bacillales</taxon>
        <taxon>Staphylococcaceae</taxon>
        <taxon>Staphylococcus</taxon>
    </lineage>
</organism>
<evidence type="ECO:0000256" key="2">
    <source>
        <dbReference type="ARBA" id="ARBA00022679"/>
    </source>
</evidence>
<reference evidence="4 5" key="1">
    <citation type="submission" date="2017-12" db="EMBL/GenBank/DDBJ databases">
        <title>FDA dAtabase for Regulatory Grade micrObial Sequences (FDA-ARGOS): Supporting development and validation of Infectious Disease Dx tests.</title>
        <authorList>
            <person name="Hoffmann M."/>
            <person name="Allard M."/>
            <person name="Evans P."/>
            <person name="Brown E."/>
            <person name="Tallon L."/>
            <person name="Sadzewicz L."/>
            <person name="Sengamalay N."/>
            <person name="Ott S."/>
            <person name="Godinez A."/>
            <person name="Nagaraj S."/>
            <person name="Vavikolanu K."/>
            <person name="Aluvathingal J."/>
            <person name="Nadendla S."/>
            <person name="Sichtig H."/>
        </authorList>
    </citation>
    <scope>NUCLEOTIDE SEQUENCE [LARGE SCALE GENOMIC DNA]</scope>
    <source>
        <strain evidence="4 5">FDAARGOS_148</strain>
    </source>
</reference>
<dbReference type="Proteomes" id="UP000053523">
    <property type="component" value="Unassembled WGS sequence"/>
</dbReference>
<dbReference type="GO" id="GO:0008757">
    <property type="term" value="F:S-adenosylmethionine-dependent methyltransferase activity"/>
    <property type="evidence" value="ECO:0007669"/>
    <property type="project" value="InterPro"/>
</dbReference>
<dbReference type="InterPro" id="IPR007848">
    <property type="entry name" value="Small_mtfrase_dom"/>
</dbReference>
<evidence type="ECO:0000313" key="5">
    <source>
        <dbReference type="Proteomes" id="UP000053523"/>
    </source>
</evidence>